<keyword evidence="4" id="KW-1185">Reference proteome</keyword>
<dbReference type="Proteomes" id="UP000652477">
    <property type="component" value="Unassembled WGS sequence"/>
</dbReference>
<dbReference type="Gene3D" id="3.20.20.80">
    <property type="entry name" value="Glycosidases"/>
    <property type="match status" value="2"/>
</dbReference>
<evidence type="ECO:0000256" key="1">
    <source>
        <dbReference type="ARBA" id="ARBA00008061"/>
    </source>
</evidence>
<accession>A0A923LFA4</accession>
<organism evidence="3 4">
    <name type="scientific">Mediterraneibacter hominis</name>
    <dbReference type="NCBI Taxonomy" id="2763054"/>
    <lineage>
        <taxon>Bacteria</taxon>
        <taxon>Bacillati</taxon>
        <taxon>Bacillota</taxon>
        <taxon>Clostridia</taxon>
        <taxon>Lachnospirales</taxon>
        <taxon>Lachnospiraceae</taxon>
        <taxon>Mediterraneibacter</taxon>
    </lineage>
</organism>
<dbReference type="Gene3D" id="2.60.40.10">
    <property type="entry name" value="Immunoglobulins"/>
    <property type="match status" value="1"/>
</dbReference>
<reference evidence="3" key="1">
    <citation type="submission" date="2020-08" db="EMBL/GenBank/DDBJ databases">
        <title>Genome public.</title>
        <authorList>
            <person name="Liu C."/>
            <person name="Sun Q."/>
        </authorList>
    </citation>
    <scope>NUCLEOTIDE SEQUENCE</scope>
    <source>
        <strain evidence="3">NSJ-55</strain>
    </source>
</reference>
<dbReference type="RefSeq" id="WP_186875729.1">
    <property type="nucleotide sequence ID" value="NZ_JACOPF010000001.1"/>
</dbReference>
<dbReference type="InterPro" id="IPR017853">
    <property type="entry name" value="GH"/>
</dbReference>
<sequence>MKKTKGHPLPLGATVEEGKVNFSVTVPAGKECILMLYRTGEENPAYTFEMPEEEGIGELRFLSVEGTALGKYEYNYKTEAQIWTDPFAKELVYYGEYLEEKEEHTLQRRGKIAERQYDWEGDKRLHLPYHEIIAYSIHVKGFTKHSSSGVRHKGTFRGVIEKIPYLKELGINQIQCMPVYEFEESVKGYTNYWGYGPGYFFAPKISYAAGKDARRELKDMVKACHSAGIEVVLEMPFDHKILPQTALECLRYYMMEYHIDGFVVNPYHVSWEMLHKDPLLKDGKIMCKDDGFQNVMRRFLKGDEGMIDSVIWALKHNSGENGKCNYITSHNGFTLWDLVSYDGKHNEANGEKNQDGPDYNYSWNCGVEGPSRKKSVVRLRKNQVRNAFLLLLTAQGTPCLLAGDEFYNSQEGNNNVYCQDNELAWLNWGKLKTDNTLFLYVKQLIALRKMHAVLHKKEEIRGMDMTACGIPDVSYHGENAWQIQKEVSSRQLGVLYYDEEKKDSCFIAYNMHWVKHTFALPALNGGKKWYKVFGTQKETEKEEGLENQRTIEVKERSIVFLVGR</sequence>
<evidence type="ECO:0000259" key="2">
    <source>
        <dbReference type="SMART" id="SM00642"/>
    </source>
</evidence>
<dbReference type="SMART" id="SM00642">
    <property type="entry name" value="Aamy"/>
    <property type="match status" value="1"/>
</dbReference>
<dbReference type="GO" id="GO:0005975">
    <property type="term" value="P:carbohydrate metabolic process"/>
    <property type="evidence" value="ECO:0007669"/>
    <property type="project" value="InterPro"/>
</dbReference>
<dbReference type="Pfam" id="PF00128">
    <property type="entry name" value="Alpha-amylase"/>
    <property type="match status" value="1"/>
</dbReference>
<protein>
    <submittedName>
        <fullName evidence="3">Glycogen debranching protein</fullName>
    </submittedName>
</protein>
<feature type="domain" description="Glycosyl hydrolase family 13 catalytic" evidence="2">
    <location>
        <begin position="136"/>
        <end position="448"/>
    </location>
</feature>
<dbReference type="InterPro" id="IPR014756">
    <property type="entry name" value="Ig_E-set"/>
</dbReference>
<dbReference type="PANTHER" id="PTHR43002">
    <property type="entry name" value="GLYCOGEN DEBRANCHING ENZYME"/>
    <property type="match status" value="1"/>
</dbReference>
<dbReference type="AlphaFoldDB" id="A0A923LFA4"/>
<evidence type="ECO:0000313" key="3">
    <source>
        <dbReference type="EMBL" id="MBC5687610.1"/>
    </source>
</evidence>
<comment type="caution">
    <text evidence="3">The sequence shown here is derived from an EMBL/GenBank/DDBJ whole genome shotgun (WGS) entry which is preliminary data.</text>
</comment>
<comment type="similarity">
    <text evidence="1">Belongs to the glycosyl hydrolase 13 family.</text>
</comment>
<dbReference type="InterPro" id="IPR013780">
    <property type="entry name" value="Glyco_hydro_b"/>
</dbReference>
<dbReference type="SUPFAM" id="SSF51445">
    <property type="entry name" value="(Trans)glycosidases"/>
    <property type="match status" value="1"/>
</dbReference>
<dbReference type="SUPFAM" id="SSF51011">
    <property type="entry name" value="Glycosyl hydrolase domain"/>
    <property type="match status" value="1"/>
</dbReference>
<dbReference type="Gene3D" id="2.60.40.1180">
    <property type="entry name" value="Golgi alpha-mannosidase II"/>
    <property type="match status" value="1"/>
</dbReference>
<dbReference type="SUPFAM" id="SSF81296">
    <property type="entry name" value="E set domains"/>
    <property type="match status" value="1"/>
</dbReference>
<dbReference type="InterPro" id="IPR013783">
    <property type="entry name" value="Ig-like_fold"/>
</dbReference>
<name>A0A923LFA4_9FIRM</name>
<dbReference type="EMBL" id="JACOPF010000001">
    <property type="protein sequence ID" value="MBC5687610.1"/>
    <property type="molecule type" value="Genomic_DNA"/>
</dbReference>
<gene>
    <name evidence="3" type="ORF">H8S37_01495</name>
</gene>
<dbReference type="InterPro" id="IPR006047">
    <property type="entry name" value="GH13_cat_dom"/>
</dbReference>
<proteinExistence type="inferred from homology"/>
<evidence type="ECO:0000313" key="4">
    <source>
        <dbReference type="Proteomes" id="UP000652477"/>
    </source>
</evidence>